<keyword evidence="6" id="KW-0034">Amyloid</keyword>
<dbReference type="Proteomes" id="UP001529510">
    <property type="component" value="Unassembled WGS sequence"/>
</dbReference>
<dbReference type="InterPro" id="IPR008155">
    <property type="entry name" value="Amyloid_glyco"/>
</dbReference>
<dbReference type="EMBL" id="JAMKFB020000001">
    <property type="protein sequence ID" value="KAL0204430.1"/>
    <property type="molecule type" value="Genomic_DNA"/>
</dbReference>
<dbReference type="Gene3D" id="1.20.120.770">
    <property type="entry name" value="Amyloid precursor protein, E2 domain"/>
    <property type="match status" value="1"/>
</dbReference>
<evidence type="ECO:0000256" key="4">
    <source>
        <dbReference type="ARBA" id="ARBA00023136"/>
    </source>
</evidence>
<dbReference type="AlphaFoldDB" id="A0ABD0S214"/>
<dbReference type="GO" id="GO:0005886">
    <property type="term" value="C:plasma membrane"/>
    <property type="evidence" value="ECO:0007669"/>
    <property type="project" value="UniProtKB-SubCell"/>
</dbReference>
<dbReference type="GO" id="GO:0005798">
    <property type="term" value="C:Golgi-associated vesicle"/>
    <property type="evidence" value="ECO:0007669"/>
    <property type="project" value="UniProtKB-UniRule"/>
</dbReference>
<keyword evidence="6" id="KW-1003">Cell membrane</keyword>
<sequence>EKVEALEQEAASERQQLVETHMARVEALLNDRRRLALESYLSALQADPPR</sequence>
<accession>A0ABD0S214</accession>
<evidence type="ECO:0000256" key="3">
    <source>
        <dbReference type="ARBA" id="ARBA00022989"/>
    </source>
</evidence>
<protein>
    <recommendedName>
        <fullName evidence="6">Amyloid-beta A4 protein</fullName>
    </recommendedName>
</protein>
<evidence type="ECO:0000256" key="5">
    <source>
        <dbReference type="PROSITE-ProRule" id="PRU01218"/>
    </source>
</evidence>
<keyword evidence="9" id="KW-1185">Reference proteome</keyword>
<keyword evidence="4" id="KW-0472">Membrane</keyword>
<dbReference type="InterPro" id="IPR024329">
    <property type="entry name" value="Amyloid_glyco_E2_domain"/>
</dbReference>
<feature type="non-terminal residue" evidence="8">
    <location>
        <position position="50"/>
    </location>
</feature>
<keyword evidence="2" id="KW-0812">Transmembrane</keyword>
<evidence type="ECO:0000313" key="9">
    <source>
        <dbReference type="Proteomes" id="UP001529510"/>
    </source>
</evidence>
<proteinExistence type="inferred from homology"/>
<comment type="caution">
    <text evidence="8">The sequence shown here is derived from an EMBL/GenBank/DDBJ whole genome shotgun (WGS) entry which is preliminary data.</text>
</comment>
<reference evidence="8 9" key="1">
    <citation type="submission" date="2024-05" db="EMBL/GenBank/DDBJ databases">
        <title>Genome sequencing and assembly of Indian major carp, Cirrhinus mrigala (Hamilton, 1822).</title>
        <authorList>
            <person name="Mohindra V."/>
            <person name="Chowdhury L.M."/>
            <person name="Lal K."/>
            <person name="Jena J.K."/>
        </authorList>
    </citation>
    <scope>NUCLEOTIDE SEQUENCE [LARGE SCALE GENOMIC DNA]</scope>
    <source>
        <strain evidence="8">CM1030</strain>
        <tissue evidence="8">Blood</tissue>
    </source>
</reference>
<dbReference type="GO" id="GO:0008201">
    <property type="term" value="F:heparin binding"/>
    <property type="evidence" value="ECO:0007669"/>
    <property type="project" value="UniProtKB-UniRule"/>
</dbReference>
<evidence type="ECO:0000256" key="2">
    <source>
        <dbReference type="ARBA" id="ARBA00022692"/>
    </source>
</evidence>
<dbReference type="SUPFAM" id="SSF109843">
    <property type="entry name" value="CAPPD, an extracellular domain of amyloid beta A4 protein"/>
    <property type="match status" value="1"/>
</dbReference>
<feature type="non-terminal residue" evidence="8">
    <location>
        <position position="1"/>
    </location>
</feature>
<comment type="similarity">
    <text evidence="5 6">Belongs to the APP family.</text>
</comment>
<evidence type="ECO:0000313" key="8">
    <source>
        <dbReference type="EMBL" id="KAL0204430.1"/>
    </source>
</evidence>
<comment type="function">
    <text evidence="6">Functions as a cell surface receptor and performs physiological functions on the surface of neurons relevant to neurite growth, neuronal adhesion and axonogenesis.</text>
</comment>
<keyword evidence="3" id="KW-1133">Transmembrane helix</keyword>
<dbReference type="Pfam" id="PF12925">
    <property type="entry name" value="APP_E2"/>
    <property type="match status" value="1"/>
</dbReference>
<name>A0ABD0S214_CIRMR</name>
<comment type="subcellular location">
    <subcellularLocation>
        <location evidence="6">Cell membrane</location>
        <topology evidence="6">Single-pass type I membrane protein</topology>
    </subcellularLocation>
    <subcellularLocation>
        <location evidence="1">Membrane</location>
        <topology evidence="1">Single-pass type I membrane protein</topology>
    </subcellularLocation>
</comment>
<feature type="domain" description="E2" evidence="7">
    <location>
        <begin position="1"/>
        <end position="50"/>
    </location>
</feature>
<gene>
    <name evidence="8" type="ORF">M9458_002448</name>
</gene>
<dbReference type="PROSITE" id="PS51870">
    <property type="entry name" value="APP_E2"/>
    <property type="match status" value="1"/>
</dbReference>
<dbReference type="PANTHER" id="PTHR23103:SF7">
    <property type="entry name" value="AMYLOID-BETA PRECURSOR PROTEIN"/>
    <property type="match status" value="1"/>
</dbReference>
<organism evidence="8 9">
    <name type="scientific">Cirrhinus mrigala</name>
    <name type="common">Mrigala</name>
    <dbReference type="NCBI Taxonomy" id="683832"/>
    <lineage>
        <taxon>Eukaryota</taxon>
        <taxon>Metazoa</taxon>
        <taxon>Chordata</taxon>
        <taxon>Craniata</taxon>
        <taxon>Vertebrata</taxon>
        <taxon>Euteleostomi</taxon>
        <taxon>Actinopterygii</taxon>
        <taxon>Neopterygii</taxon>
        <taxon>Teleostei</taxon>
        <taxon>Ostariophysi</taxon>
        <taxon>Cypriniformes</taxon>
        <taxon>Cyprinidae</taxon>
        <taxon>Labeoninae</taxon>
        <taxon>Labeonini</taxon>
        <taxon>Cirrhinus</taxon>
    </lineage>
</organism>
<dbReference type="InterPro" id="IPR036176">
    <property type="entry name" value="E2_sf"/>
</dbReference>
<evidence type="ECO:0000256" key="6">
    <source>
        <dbReference type="RuleBase" id="RU367156"/>
    </source>
</evidence>
<evidence type="ECO:0000256" key="1">
    <source>
        <dbReference type="ARBA" id="ARBA00004479"/>
    </source>
</evidence>
<evidence type="ECO:0000259" key="7">
    <source>
        <dbReference type="PROSITE" id="PS51870"/>
    </source>
</evidence>
<dbReference type="PANTHER" id="PTHR23103">
    <property type="entry name" value="ALZHEIMER'S DISEASE BETA-AMYLOID RELATED"/>
    <property type="match status" value="1"/>
</dbReference>